<comment type="similarity">
    <text evidence="5">Belongs to the class-II pyridoxal-phosphate-dependent aminotransferase family. MalY/PatB cystathionine beta-lyase subfamily.</text>
</comment>
<evidence type="ECO:0000259" key="6">
    <source>
        <dbReference type="Pfam" id="PF00155"/>
    </source>
</evidence>
<organism evidence="7">
    <name type="scientific">human gut metagenome</name>
    <dbReference type="NCBI Taxonomy" id="408170"/>
    <lineage>
        <taxon>unclassified sequences</taxon>
        <taxon>metagenomes</taxon>
        <taxon>organismal metagenomes</taxon>
    </lineage>
</organism>
<sequence length="178" mass="20260">MKYDFDEIIPRRGTNSVKWDLATDERVLPMWVADMDFRAAPPVLDALERRLRHGVFGYTKVPDAYFEAVKGWFGKRHGFRIENEWILPTTGVIPALSVILKALTEPGDKVILQTPVYNCFFAVLERTGRQPLANPLIDEGGAYRMDFEDLERKAADPQAKLIFLCNPHNPAGRAWTAE</sequence>
<dbReference type="PANTHER" id="PTHR43525">
    <property type="entry name" value="PROTEIN MALY"/>
    <property type="match status" value="1"/>
</dbReference>
<dbReference type="Pfam" id="PF00155">
    <property type="entry name" value="Aminotran_1_2"/>
    <property type="match status" value="1"/>
</dbReference>
<keyword evidence="4" id="KW-0456">Lyase</keyword>
<dbReference type="Gene3D" id="3.40.640.10">
    <property type="entry name" value="Type I PLP-dependent aspartate aminotransferase-like (Major domain)"/>
    <property type="match status" value="1"/>
</dbReference>
<dbReference type="InterPro" id="IPR004839">
    <property type="entry name" value="Aminotransferase_I/II_large"/>
</dbReference>
<feature type="non-terminal residue" evidence="7">
    <location>
        <position position="178"/>
    </location>
</feature>
<evidence type="ECO:0000256" key="5">
    <source>
        <dbReference type="ARBA" id="ARBA00037974"/>
    </source>
</evidence>
<dbReference type="EC" id="4.4.1.13" evidence="2"/>
<dbReference type="PANTHER" id="PTHR43525:SF1">
    <property type="entry name" value="PROTEIN MALY"/>
    <property type="match status" value="1"/>
</dbReference>
<dbReference type="GO" id="GO:0047804">
    <property type="term" value="F:cysteine-S-conjugate beta-lyase activity"/>
    <property type="evidence" value="ECO:0007669"/>
    <property type="project" value="UniProtKB-EC"/>
</dbReference>
<evidence type="ECO:0000313" key="7">
    <source>
        <dbReference type="EMBL" id="EKC81272.1"/>
    </source>
</evidence>
<dbReference type="InterPro" id="IPR015424">
    <property type="entry name" value="PyrdxlP-dep_Trfase"/>
</dbReference>
<proteinExistence type="inferred from homology"/>
<evidence type="ECO:0000256" key="3">
    <source>
        <dbReference type="ARBA" id="ARBA00022898"/>
    </source>
</evidence>
<dbReference type="InterPro" id="IPR015421">
    <property type="entry name" value="PyrdxlP-dep_Trfase_major"/>
</dbReference>
<comment type="caution">
    <text evidence="7">The sequence shown here is derived from an EMBL/GenBank/DDBJ whole genome shotgun (WGS) entry which is preliminary data.</text>
</comment>
<reference evidence="7" key="1">
    <citation type="journal article" date="2013" name="Environ. Microbiol.">
        <title>Microbiota from the distal guts of lean and obese adolescents exhibit partial functional redundancy besides clear differences in community structure.</title>
        <authorList>
            <person name="Ferrer M."/>
            <person name="Ruiz A."/>
            <person name="Lanza F."/>
            <person name="Haange S.B."/>
            <person name="Oberbach A."/>
            <person name="Till H."/>
            <person name="Bargiela R."/>
            <person name="Campoy C."/>
            <person name="Segura M.T."/>
            <person name="Richter M."/>
            <person name="von Bergen M."/>
            <person name="Seifert J."/>
            <person name="Suarez A."/>
        </authorList>
    </citation>
    <scope>NUCLEOTIDE SEQUENCE</scope>
</reference>
<name>K1U7L7_9ZZZZ</name>
<comment type="cofactor">
    <cofactor evidence="1">
        <name>pyridoxal 5'-phosphate</name>
        <dbReference type="ChEBI" id="CHEBI:597326"/>
    </cofactor>
</comment>
<keyword evidence="3" id="KW-0663">Pyridoxal phosphate</keyword>
<dbReference type="SUPFAM" id="SSF53383">
    <property type="entry name" value="PLP-dependent transferases"/>
    <property type="match status" value="1"/>
</dbReference>
<evidence type="ECO:0000256" key="2">
    <source>
        <dbReference type="ARBA" id="ARBA00012224"/>
    </source>
</evidence>
<dbReference type="EMBL" id="AJWY01000373">
    <property type="protein sequence ID" value="EKC81272.1"/>
    <property type="molecule type" value="Genomic_DNA"/>
</dbReference>
<dbReference type="Gene3D" id="3.90.1150.10">
    <property type="entry name" value="Aspartate Aminotransferase, domain 1"/>
    <property type="match status" value="1"/>
</dbReference>
<dbReference type="InterPro" id="IPR015422">
    <property type="entry name" value="PyrdxlP-dep_Trfase_small"/>
</dbReference>
<protein>
    <recommendedName>
        <fullName evidence="2">cysteine-S-conjugate beta-lyase</fullName>
        <ecNumber evidence="2">4.4.1.13</ecNumber>
    </recommendedName>
</protein>
<accession>K1U7L7</accession>
<dbReference type="AlphaFoldDB" id="K1U7L7"/>
<feature type="domain" description="Aminotransferase class I/classII large" evidence="6">
    <location>
        <begin position="52"/>
        <end position="178"/>
    </location>
</feature>
<dbReference type="InterPro" id="IPR051798">
    <property type="entry name" value="Class-II_PLP-Dep_Aminotrans"/>
</dbReference>
<dbReference type="CDD" id="cd00609">
    <property type="entry name" value="AAT_like"/>
    <property type="match status" value="1"/>
</dbReference>
<dbReference type="GO" id="GO:0030170">
    <property type="term" value="F:pyridoxal phosphate binding"/>
    <property type="evidence" value="ECO:0007669"/>
    <property type="project" value="InterPro"/>
</dbReference>
<evidence type="ECO:0000256" key="1">
    <source>
        <dbReference type="ARBA" id="ARBA00001933"/>
    </source>
</evidence>
<evidence type="ECO:0000256" key="4">
    <source>
        <dbReference type="ARBA" id="ARBA00023239"/>
    </source>
</evidence>
<gene>
    <name evidence="7" type="ORF">LEA_00514</name>
</gene>